<evidence type="ECO:0000313" key="2">
    <source>
        <dbReference type="EMBL" id="MDR6868061.1"/>
    </source>
</evidence>
<feature type="region of interest" description="Disordered" evidence="1">
    <location>
        <begin position="196"/>
        <end position="222"/>
    </location>
</feature>
<organism evidence="2 3">
    <name type="scientific">Microbacterium resistens</name>
    <dbReference type="NCBI Taxonomy" id="156977"/>
    <lineage>
        <taxon>Bacteria</taxon>
        <taxon>Bacillati</taxon>
        <taxon>Actinomycetota</taxon>
        <taxon>Actinomycetes</taxon>
        <taxon>Micrococcales</taxon>
        <taxon>Microbacteriaceae</taxon>
        <taxon>Microbacterium</taxon>
    </lineage>
</organism>
<gene>
    <name evidence="2" type="ORF">J2Y69_002672</name>
</gene>
<accession>A0ABU1SEM5</accession>
<dbReference type="EMBL" id="JAVDUM010000012">
    <property type="protein sequence ID" value="MDR6868061.1"/>
    <property type="molecule type" value="Genomic_DNA"/>
</dbReference>
<dbReference type="Proteomes" id="UP001259347">
    <property type="component" value="Unassembled WGS sequence"/>
</dbReference>
<comment type="caution">
    <text evidence="2">The sequence shown here is derived from an EMBL/GenBank/DDBJ whole genome shotgun (WGS) entry which is preliminary data.</text>
</comment>
<protein>
    <submittedName>
        <fullName evidence="2">Uncharacterized protein</fullName>
    </submittedName>
</protein>
<sequence length="289" mass="30647">MRSGPRHGPRLPRPGPPLCVVAGFGRLVRVLHPGAVAVCCARLLCAVVGSDRRARSSPCRPRRKGVLSVGPMHGCRTVWAGRSDGSALARRKCAPECVRVDECGLLACLAAGLFCRPDAPLSDDPGQMVRRKCIGPTQVRTGGHLAVMSASDGLVAGWWPGSSCRIIALTDSCTSVGSLHPCRMLRAHWPDRSGLARQDAPARRSYAPRRGGGAGVDEQANRCGRPLDGRFGGYLFCRPDAPLSDGPGQMVRRKCIGPTEVRAGWSSWSSHPTSPTTVHRGLIGSLPSA</sequence>
<evidence type="ECO:0000313" key="3">
    <source>
        <dbReference type="Proteomes" id="UP001259347"/>
    </source>
</evidence>
<evidence type="ECO:0000256" key="1">
    <source>
        <dbReference type="SAM" id="MobiDB-lite"/>
    </source>
</evidence>
<reference evidence="2 3" key="1">
    <citation type="submission" date="2023-07" db="EMBL/GenBank/DDBJ databases">
        <title>Sorghum-associated microbial communities from plants grown in Nebraska, USA.</title>
        <authorList>
            <person name="Schachtman D."/>
        </authorList>
    </citation>
    <scope>NUCLEOTIDE SEQUENCE [LARGE SCALE GENOMIC DNA]</scope>
    <source>
        <strain evidence="2 3">2980</strain>
    </source>
</reference>
<keyword evidence="3" id="KW-1185">Reference proteome</keyword>
<name>A0ABU1SEM5_9MICO</name>
<feature type="compositionally biased region" description="Low complexity" evidence="1">
    <location>
        <begin position="266"/>
        <end position="277"/>
    </location>
</feature>
<proteinExistence type="predicted"/>
<feature type="region of interest" description="Disordered" evidence="1">
    <location>
        <begin position="266"/>
        <end position="289"/>
    </location>
</feature>